<name>A0A367R6A2_9NOSO</name>
<dbReference type="Gene3D" id="3.30.565.10">
    <property type="entry name" value="Histidine kinase-like ATPase, C-terminal domain"/>
    <property type="match status" value="1"/>
</dbReference>
<dbReference type="Pfam" id="PF02518">
    <property type="entry name" value="HATPase_c"/>
    <property type="match status" value="1"/>
</dbReference>
<dbReference type="EMBL" id="LXQD01000215">
    <property type="protein sequence ID" value="RCJ32017.1"/>
    <property type="molecule type" value="Genomic_DNA"/>
</dbReference>
<dbReference type="SMART" id="SM00388">
    <property type="entry name" value="HisKA"/>
    <property type="match status" value="1"/>
</dbReference>
<evidence type="ECO:0000256" key="7">
    <source>
        <dbReference type="ARBA" id="ARBA00055745"/>
    </source>
</evidence>
<dbReference type="InterPro" id="IPR004358">
    <property type="entry name" value="Sig_transdc_His_kin-like_C"/>
</dbReference>
<keyword evidence="5 10" id="KW-0418">Kinase</keyword>
<dbReference type="CDD" id="cd00075">
    <property type="entry name" value="HATPase"/>
    <property type="match status" value="1"/>
</dbReference>
<accession>A0A367R6A2</accession>
<keyword evidence="8" id="KW-0812">Transmembrane</keyword>
<comment type="function">
    <text evidence="7">Photoreceptor which exists in two forms that are reversibly interconvertible by light: the R form that absorbs maximally in the red region of the spectrum and the FR form that absorbs maximally in the far-red region.</text>
</comment>
<keyword evidence="11" id="KW-1185">Reference proteome</keyword>
<evidence type="ECO:0000313" key="11">
    <source>
        <dbReference type="Proteomes" id="UP000252107"/>
    </source>
</evidence>
<dbReference type="AlphaFoldDB" id="A0A367R6A2"/>
<dbReference type="InterPro" id="IPR005467">
    <property type="entry name" value="His_kinase_dom"/>
</dbReference>
<dbReference type="GO" id="GO:0000155">
    <property type="term" value="F:phosphorelay sensor kinase activity"/>
    <property type="evidence" value="ECO:0007669"/>
    <property type="project" value="InterPro"/>
</dbReference>
<keyword evidence="8" id="KW-1133">Transmembrane helix</keyword>
<dbReference type="PANTHER" id="PTHR43547:SF2">
    <property type="entry name" value="HYBRID SIGNAL TRANSDUCTION HISTIDINE KINASE C"/>
    <property type="match status" value="1"/>
</dbReference>
<keyword evidence="4" id="KW-0808">Transferase</keyword>
<dbReference type="Proteomes" id="UP000252107">
    <property type="component" value="Unassembled WGS sequence"/>
</dbReference>
<sequence length="440" mass="48863">MFAFARSRRNLACLFALSMGSILVVFAAIAYYLGVENQLEVFDEELYSTSKTIAANAEYSLDAKRSQLNKDDIPALGSQLVYIRWYNSQKKLVKSGSKNPPKQLTIGSSFQTIQINDRQIGATTTKTWLRELTIPVIRNEVTIGYLQIAAPLTPLRESLNRARLFLTLGVPVTLGLIGITGWFLGGLAMQPTRRAYEQLQRFTADASHELRAPVAAVLSNAQVALMPPEDALEQRFRLENIEEIAKSMRTLIGNLLFLARHEGALDNAALKSIDLVELLRSLYDEYQQQATAQNLHFTPHLPEQPLYLQADADLLKQAVVNLLANAFKYTPPGGKVGLRLFQRAHRAIIQVEDSGIGIPSENLPYIFERFYRVDTVRSRQTGGFGLGLAISQQIIQAHQGEITANSVLGQGSILEIQLPLSSGIRQKSRVNSRAIKGFDL</sequence>
<evidence type="ECO:0000256" key="1">
    <source>
        <dbReference type="ARBA" id="ARBA00000085"/>
    </source>
</evidence>
<feature type="transmembrane region" description="Helical" evidence="8">
    <location>
        <begin position="12"/>
        <end position="33"/>
    </location>
</feature>
<keyword evidence="6" id="KW-0902">Two-component regulatory system</keyword>
<proteinExistence type="predicted"/>
<dbReference type="PANTHER" id="PTHR43547">
    <property type="entry name" value="TWO-COMPONENT HISTIDINE KINASE"/>
    <property type="match status" value="1"/>
</dbReference>
<evidence type="ECO:0000256" key="6">
    <source>
        <dbReference type="ARBA" id="ARBA00023012"/>
    </source>
</evidence>
<dbReference type="InterPro" id="IPR003594">
    <property type="entry name" value="HATPase_dom"/>
</dbReference>
<evidence type="ECO:0000256" key="3">
    <source>
        <dbReference type="ARBA" id="ARBA00022553"/>
    </source>
</evidence>
<feature type="domain" description="Histidine kinase" evidence="9">
    <location>
        <begin position="205"/>
        <end position="422"/>
    </location>
</feature>
<protein>
    <recommendedName>
        <fullName evidence="2">histidine kinase</fullName>
        <ecNumber evidence="2">2.7.13.3</ecNumber>
    </recommendedName>
</protein>
<dbReference type="PRINTS" id="PR00344">
    <property type="entry name" value="BCTRLSENSOR"/>
</dbReference>
<dbReference type="EC" id="2.7.13.3" evidence="2"/>
<dbReference type="PROSITE" id="PS50109">
    <property type="entry name" value="HIS_KIN"/>
    <property type="match status" value="1"/>
</dbReference>
<dbReference type="SUPFAM" id="SSF55874">
    <property type="entry name" value="ATPase domain of HSP90 chaperone/DNA topoisomerase II/histidine kinase"/>
    <property type="match status" value="1"/>
</dbReference>
<dbReference type="Pfam" id="PF00512">
    <property type="entry name" value="HisKA"/>
    <property type="match status" value="1"/>
</dbReference>
<evidence type="ECO:0000259" key="9">
    <source>
        <dbReference type="PROSITE" id="PS50109"/>
    </source>
</evidence>
<feature type="transmembrane region" description="Helical" evidence="8">
    <location>
        <begin position="164"/>
        <end position="184"/>
    </location>
</feature>
<dbReference type="InterPro" id="IPR036890">
    <property type="entry name" value="HATPase_C_sf"/>
</dbReference>
<evidence type="ECO:0000313" key="10">
    <source>
        <dbReference type="EMBL" id="RCJ32017.1"/>
    </source>
</evidence>
<reference evidence="10" key="1">
    <citation type="submission" date="2016-04" db="EMBL/GenBank/DDBJ databases">
        <authorList>
            <person name="Tabuchi Yagui T.R."/>
        </authorList>
    </citation>
    <scope>NUCLEOTIDE SEQUENCE [LARGE SCALE GENOMIC DNA]</scope>
    <source>
        <strain evidence="10">NIES-26</strain>
    </source>
</reference>
<keyword evidence="8" id="KW-0472">Membrane</keyword>
<keyword evidence="3" id="KW-0597">Phosphoprotein</keyword>
<dbReference type="SUPFAM" id="SSF47384">
    <property type="entry name" value="Homodimeric domain of signal transducing histidine kinase"/>
    <property type="match status" value="1"/>
</dbReference>
<dbReference type="CDD" id="cd00082">
    <property type="entry name" value="HisKA"/>
    <property type="match status" value="1"/>
</dbReference>
<comment type="caution">
    <text evidence="10">The sequence shown here is derived from an EMBL/GenBank/DDBJ whole genome shotgun (WGS) entry which is preliminary data.</text>
</comment>
<dbReference type="InterPro" id="IPR036097">
    <property type="entry name" value="HisK_dim/P_sf"/>
</dbReference>
<evidence type="ECO:0000256" key="4">
    <source>
        <dbReference type="ARBA" id="ARBA00022679"/>
    </source>
</evidence>
<evidence type="ECO:0000256" key="8">
    <source>
        <dbReference type="SAM" id="Phobius"/>
    </source>
</evidence>
<dbReference type="SMART" id="SM00387">
    <property type="entry name" value="HATPase_c"/>
    <property type="match status" value="1"/>
</dbReference>
<gene>
    <name evidence="10" type="ORF">A6770_19425</name>
</gene>
<dbReference type="Gene3D" id="1.10.287.130">
    <property type="match status" value="1"/>
</dbReference>
<comment type="catalytic activity">
    <reaction evidence="1">
        <text>ATP + protein L-histidine = ADP + protein N-phospho-L-histidine.</text>
        <dbReference type="EC" id="2.7.13.3"/>
    </reaction>
</comment>
<evidence type="ECO:0000256" key="2">
    <source>
        <dbReference type="ARBA" id="ARBA00012438"/>
    </source>
</evidence>
<evidence type="ECO:0000256" key="5">
    <source>
        <dbReference type="ARBA" id="ARBA00022777"/>
    </source>
</evidence>
<dbReference type="InterPro" id="IPR003661">
    <property type="entry name" value="HisK_dim/P_dom"/>
</dbReference>
<dbReference type="FunFam" id="3.30.565.10:FF:000006">
    <property type="entry name" value="Sensor histidine kinase WalK"/>
    <property type="match status" value="1"/>
</dbReference>
<organism evidence="10 11">
    <name type="scientific">Nostoc minutum NIES-26</name>
    <dbReference type="NCBI Taxonomy" id="1844469"/>
    <lineage>
        <taxon>Bacteria</taxon>
        <taxon>Bacillati</taxon>
        <taxon>Cyanobacteriota</taxon>
        <taxon>Cyanophyceae</taxon>
        <taxon>Nostocales</taxon>
        <taxon>Nostocaceae</taxon>
        <taxon>Nostoc</taxon>
    </lineage>
</organism>